<comment type="caution">
    <text evidence="2">The sequence shown here is derived from an EMBL/GenBank/DDBJ whole genome shotgun (WGS) entry which is preliminary data.</text>
</comment>
<evidence type="ECO:0000313" key="2">
    <source>
        <dbReference type="EMBL" id="GKU97868.1"/>
    </source>
</evidence>
<proteinExistence type="predicted"/>
<sequence length="79" mass="9296">MRTDKAKKMKEHKNTQLDRLSDLPDDLIQHILSFLDTKYAVQTCVLSKRWVNLWSDLTVFNFCYHHSTPSWDSVPLSNS</sequence>
<evidence type="ECO:0000259" key="1">
    <source>
        <dbReference type="PROSITE" id="PS50181"/>
    </source>
</evidence>
<gene>
    <name evidence="2" type="ORF">SLEP1_g10947</name>
</gene>
<dbReference type="InterPro" id="IPR001810">
    <property type="entry name" value="F-box_dom"/>
</dbReference>
<organism evidence="2 3">
    <name type="scientific">Rubroshorea leprosula</name>
    <dbReference type="NCBI Taxonomy" id="152421"/>
    <lineage>
        <taxon>Eukaryota</taxon>
        <taxon>Viridiplantae</taxon>
        <taxon>Streptophyta</taxon>
        <taxon>Embryophyta</taxon>
        <taxon>Tracheophyta</taxon>
        <taxon>Spermatophyta</taxon>
        <taxon>Magnoliopsida</taxon>
        <taxon>eudicotyledons</taxon>
        <taxon>Gunneridae</taxon>
        <taxon>Pentapetalae</taxon>
        <taxon>rosids</taxon>
        <taxon>malvids</taxon>
        <taxon>Malvales</taxon>
        <taxon>Dipterocarpaceae</taxon>
        <taxon>Rubroshorea</taxon>
    </lineage>
</organism>
<dbReference type="SUPFAM" id="SSF81383">
    <property type="entry name" value="F-box domain"/>
    <property type="match status" value="1"/>
</dbReference>
<dbReference type="EMBL" id="BPVZ01000012">
    <property type="protein sequence ID" value="GKU97868.1"/>
    <property type="molecule type" value="Genomic_DNA"/>
</dbReference>
<reference evidence="2 3" key="1">
    <citation type="journal article" date="2021" name="Commun. Biol.">
        <title>The genome of Shorea leprosula (Dipterocarpaceae) highlights the ecological relevance of drought in aseasonal tropical rainforests.</title>
        <authorList>
            <person name="Ng K.K.S."/>
            <person name="Kobayashi M.J."/>
            <person name="Fawcett J.A."/>
            <person name="Hatakeyama M."/>
            <person name="Paape T."/>
            <person name="Ng C.H."/>
            <person name="Ang C.C."/>
            <person name="Tnah L.H."/>
            <person name="Lee C.T."/>
            <person name="Nishiyama T."/>
            <person name="Sese J."/>
            <person name="O'Brien M.J."/>
            <person name="Copetti D."/>
            <person name="Mohd Noor M.I."/>
            <person name="Ong R.C."/>
            <person name="Putra M."/>
            <person name="Sireger I.Z."/>
            <person name="Indrioko S."/>
            <person name="Kosugi Y."/>
            <person name="Izuno A."/>
            <person name="Isagi Y."/>
            <person name="Lee S.L."/>
            <person name="Shimizu K.K."/>
        </authorList>
    </citation>
    <scope>NUCLEOTIDE SEQUENCE [LARGE SCALE GENOMIC DNA]</scope>
    <source>
        <strain evidence="2">214</strain>
    </source>
</reference>
<dbReference type="PANTHER" id="PTHR34223:SF51">
    <property type="entry name" value="OS06G0556300 PROTEIN"/>
    <property type="match status" value="1"/>
</dbReference>
<dbReference type="Proteomes" id="UP001054252">
    <property type="component" value="Unassembled WGS sequence"/>
</dbReference>
<dbReference type="AlphaFoldDB" id="A0AAV5I9R2"/>
<dbReference type="Gene3D" id="1.20.1280.50">
    <property type="match status" value="1"/>
</dbReference>
<dbReference type="Pfam" id="PF00646">
    <property type="entry name" value="F-box"/>
    <property type="match status" value="1"/>
</dbReference>
<feature type="domain" description="F-box" evidence="1">
    <location>
        <begin position="17"/>
        <end position="74"/>
    </location>
</feature>
<dbReference type="CDD" id="cd22160">
    <property type="entry name" value="F-box_AtFBL13-like"/>
    <property type="match status" value="1"/>
</dbReference>
<dbReference type="SMART" id="SM00256">
    <property type="entry name" value="FBOX"/>
    <property type="match status" value="1"/>
</dbReference>
<protein>
    <recommendedName>
        <fullName evidence="1">F-box domain-containing protein</fullName>
    </recommendedName>
</protein>
<dbReference type="PROSITE" id="PS50181">
    <property type="entry name" value="FBOX"/>
    <property type="match status" value="1"/>
</dbReference>
<dbReference type="PANTHER" id="PTHR34223">
    <property type="entry name" value="OS11G0201299 PROTEIN"/>
    <property type="match status" value="1"/>
</dbReference>
<keyword evidence="3" id="KW-1185">Reference proteome</keyword>
<dbReference type="InterPro" id="IPR053197">
    <property type="entry name" value="F-box_SCFL_complex_component"/>
</dbReference>
<name>A0AAV5I9R2_9ROSI</name>
<dbReference type="InterPro" id="IPR036047">
    <property type="entry name" value="F-box-like_dom_sf"/>
</dbReference>
<evidence type="ECO:0000313" key="3">
    <source>
        <dbReference type="Proteomes" id="UP001054252"/>
    </source>
</evidence>
<accession>A0AAV5I9R2</accession>
<dbReference type="InterPro" id="IPR053781">
    <property type="entry name" value="F-box_AtFBL13-like"/>
</dbReference>